<dbReference type="AlphaFoldDB" id="A0A0K9Q1D8"/>
<dbReference type="Proteomes" id="UP000036987">
    <property type="component" value="Unassembled WGS sequence"/>
</dbReference>
<feature type="coiled-coil region" evidence="3">
    <location>
        <begin position="567"/>
        <end position="594"/>
    </location>
</feature>
<organism evidence="5 6">
    <name type="scientific">Zostera marina</name>
    <name type="common">Eelgrass</name>
    <dbReference type="NCBI Taxonomy" id="29655"/>
    <lineage>
        <taxon>Eukaryota</taxon>
        <taxon>Viridiplantae</taxon>
        <taxon>Streptophyta</taxon>
        <taxon>Embryophyta</taxon>
        <taxon>Tracheophyta</taxon>
        <taxon>Spermatophyta</taxon>
        <taxon>Magnoliopsida</taxon>
        <taxon>Liliopsida</taxon>
        <taxon>Zosteraceae</taxon>
        <taxon>Zostera</taxon>
    </lineage>
</organism>
<dbReference type="EMBL" id="LFYR01000223">
    <property type="protein sequence ID" value="KMZ74974.1"/>
    <property type="molecule type" value="Genomic_DNA"/>
</dbReference>
<keyword evidence="2 3" id="KW-0175">Coiled coil</keyword>
<feature type="coiled-coil region" evidence="3">
    <location>
        <begin position="75"/>
        <end position="228"/>
    </location>
</feature>
<dbReference type="PANTHER" id="PTHR31580">
    <property type="entry name" value="FILAMENT-LIKE PLANT PROTEIN 4"/>
    <property type="match status" value="1"/>
</dbReference>
<proteinExistence type="inferred from homology"/>
<name>A0A0K9Q1D8_ZOSMR</name>
<evidence type="ECO:0000256" key="1">
    <source>
        <dbReference type="ARBA" id="ARBA00005921"/>
    </source>
</evidence>
<dbReference type="Pfam" id="PF05911">
    <property type="entry name" value="FPP"/>
    <property type="match status" value="1"/>
</dbReference>
<feature type="region of interest" description="Disordered" evidence="4">
    <location>
        <begin position="520"/>
        <end position="555"/>
    </location>
</feature>
<keyword evidence="6" id="KW-1185">Reference proteome</keyword>
<accession>A0A0K9Q1D8</accession>
<comment type="caution">
    <text evidence="5">The sequence shown here is derived from an EMBL/GenBank/DDBJ whole genome shotgun (WGS) entry which is preliminary data.</text>
</comment>
<evidence type="ECO:0000256" key="3">
    <source>
        <dbReference type="SAM" id="Coils"/>
    </source>
</evidence>
<gene>
    <name evidence="5" type="ORF">ZOSMA_120G00670</name>
</gene>
<dbReference type="PANTHER" id="PTHR31580:SF4">
    <property type="entry name" value="FILAMENT-LIKE PLANT PROTEIN 6"/>
    <property type="match status" value="1"/>
</dbReference>
<feature type="compositionally biased region" description="Polar residues" evidence="4">
    <location>
        <begin position="541"/>
        <end position="555"/>
    </location>
</feature>
<protein>
    <submittedName>
        <fullName evidence="5">Uncharacterized protein</fullName>
    </submittedName>
</protein>
<dbReference type="InterPro" id="IPR008587">
    <property type="entry name" value="FPP_plant"/>
</dbReference>
<evidence type="ECO:0000313" key="5">
    <source>
        <dbReference type="EMBL" id="KMZ74974.1"/>
    </source>
</evidence>
<reference evidence="6" key="1">
    <citation type="journal article" date="2016" name="Nature">
        <title>The genome of the seagrass Zostera marina reveals angiosperm adaptation to the sea.</title>
        <authorList>
            <person name="Olsen J.L."/>
            <person name="Rouze P."/>
            <person name="Verhelst B."/>
            <person name="Lin Y.-C."/>
            <person name="Bayer T."/>
            <person name="Collen J."/>
            <person name="Dattolo E."/>
            <person name="De Paoli E."/>
            <person name="Dittami S."/>
            <person name="Maumus F."/>
            <person name="Michel G."/>
            <person name="Kersting A."/>
            <person name="Lauritano C."/>
            <person name="Lohaus R."/>
            <person name="Toepel M."/>
            <person name="Tonon T."/>
            <person name="Vanneste K."/>
            <person name="Amirebrahimi M."/>
            <person name="Brakel J."/>
            <person name="Bostroem C."/>
            <person name="Chovatia M."/>
            <person name="Grimwood J."/>
            <person name="Jenkins J.W."/>
            <person name="Jueterbock A."/>
            <person name="Mraz A."/>
            <person name="Stam W.T."/>
            <person name="Tice H."/>
            <person name="Bornberg-Bauer E."/>
            <person name="Green P.J."/>
            <person name="Pearson G.A."/>
            <person name="Procaccini G."/>
            <person name="Duarte C.M."/>
            <person name="Schmutz J."/>
            <person name="Reusch T.B.H."/>
            <person name="Van de Peer Y."/>
        </authorList>
    </citation>
    <scope>NUCLEOTIDE SEQUENCE [LARGE SCALE GENOMIC DNA]</scope>
    <source>
        <strain evidence="6">cv. Finnish</strain>
    </source>
</reference>
<sequence length="672" mass="77186">MKAMLTKSYSKLARAAGSVSILEKKVSIHLKMERKIWPWKKKPNQDSRDSEKNTKDNSKIVQNYIKISQERYAQLSETEDQVKILDEKLKDAMKELAKKDTLVKEHSKIADELIKGWENEKAETSNLKSELESTKIELEEKTAGLDSALKECMKQLRAAKEESEQKLNETKQWEKTKLELQSKVSTLKKELVSSSQSEAENESLKSEIESYKRKVSVLKHELDAVSVEVDIQTQEKNMCARHIKVVNRQHLEDVEKILNLEAETHRLRSLIIKKLPGPSALARMKKEVQSFKKSPTKDCVRKENEILTCRLLEMETKMNVLKRASLSDHRIVDNETVSDNSVSRLPSLWKETSAYRSMKSDDMDDFLEMEKLSSASADGIKNEILISKLQAEISLAFDSHRKKNVDIRNLVTEISAILQNNIKSNDLLVVDYLKNNNNDFLKKVIIQIHDFVLWIENEAIGTQQEIRRITENGQRIMELLSSESESESESKKDGFLQSLSTVLSEIKELYSRKLQLHDGKKTDGFTHSSSDSENHQESSSIMSNTSTENQLQVSDSENSKFLAITQLKCMTESYTSLESHCQDLQKEINMLRSNPLENQLVVKEQISCHQDYLENQNTEQNGASIFHKSRCDSLFNYFCSSNNPIEPKYRSTHSVSHITEKHGHQTDTTQFF</sequence>
<feature type="compositionally biased region" description="Basic and acidic residues" evidence="4">
    <location>
        <begin position="520"/>
        <end position="536"/>
    </location>
</feature>
<evidence type="ECO:0000256" key="2">
    <source>
        <dbReference type="ARBA" id="ARBA00023054"/>
    </source>
</evidence>
<evidence type="ECO:0000256" key="4">
    <source>
        <dbReference type="SAM" id="MobiDB-lite"/>
    </source>
</evidence>
<dbReference type="OrthoDB" id="1926355at2759"/>
<comment type="similarity">
    <text evidence="1">Belongs to the FPP family.</text>
</comment>
<evidence type="ECO:0000313" key="6">
    <source>
        <dbReference type="Proteomes" id="UP000036987"/>
    </source>
</evidence>